<comment type="caution">
    <text evidence="1">The sequence shown here is derived from an EMBL/GenBank/DDBJ whole genome shotgun (WGS) entry which is preliminary data.</text>
</comment>
<organism evidence="1 2">
    <name type="scientific">Planoprotostelium fungivorum</name>
    <dbReference type="NCBI Taxonomy" id="1890364"/>
    <lineage>
        <taxon>Eukaryota</taxon>
        <taxon>Amoebozoa</taxon>
        <taxon>Evosea</taxon>
        <taxon>Variosea</taxon>
        <taxon>Cavosteliida</taxon>
        <taxon>Cavosteliaceae</taxon>
        <taxon>Planoprotostelium</taxon>
    </lineage>
</organism>
<dbReference type="InterPro" id="IPR029021">
    <property type="entry name" value="Prot-tyrosine_phosphatase-like"/>
</dbReference>
<reference evidence="1 2" key="1">
    <citation type="journal article" date="2018" name="Genome Biol. Evol.">
        <title>Multiple Roots of Fruiting Body Formation in Amoebozoa.</title>
        <authorList>
            <person name="Hillmann F."/>
            <person name="Forbes G."/>
            <person name="Novohradska S."/>
            <person name="Ferling I."/>
            <person name="Riege K."/>
            <person name="Groth M."/>
            <person name="Westermann M."/>
            <person name="Marz M."/>
            <person name="Spaller T."/>
            <person name="Winckler T."/>
            <person name="Schaap P."/>
            <person name="Glockner G."/>
        </authorList>
    </citation>
    <scope>NUCLEOTIDE SEQUENCE [LARGE SCALE GENOMIC DNA]</scope>
    <source>
        <strain evidence="1 2">Jena</strain>
    </source>
</reference>
<evidence type="ECO:0000313" key="1">
    <source>
        <dbReference type="EMBL" id="PRP83694.1"/>
    </source>
</evidence>
<dbReference type="CDD" id="cd14496">
    <property type="entry name" value="PTP_paladin"/>
    <property type="match status" value="1"/>
</dbReference>
<gene>
    <name evidence="1" type="ORF">PROFUN_03849</name>
</gene>
<dbReference type="Gene3D" id="3.90.190.10">
    <property type="entry name" value="Protein tyrosine phosphatase superfamily"/>
    <property type="match status" value="3"/>
</dbReference>
<dbReference type="InterPro" id="IPR050561">
    <property type="entry name" value="PTP"/>
</dbReference>
<accession>A0A2P6NIB9</accession>
<sequence>MGVSVLNLNLQIRLETLAADSAEVGWAKRAIRQGSLVGSGNLSDRVQRVVTTRRGDVLGKGTILKLDQYAKKSPLADGFLRNIVLSGAPNFRSVENEKVYGVGQPTEFGIGTILNHIRYGGDNTTREGEEGSESGSNREKRVVWINMREEPILYINKRPFVLRELDHPTINMATYSGVTASSVEEMENRLKIDVLKESQNYGGNILVHDEIDGEIIPCWEYISENNVQTPKDVYEARSDQLKYVRLPVTPEQSIRSTQIDEMQDLLADIPDDVHVIFNCQMGLGRSSCGMSIAHMIRYFKNQSSRELLTHKMEEREKTRDEKTKEYMRAGDSEGLTRFSLEEGEYKPVMSFLRLVPNGLRIKRAVDVILSECGSYYIDMKGDIFVMKDRYERAPRSEARMLLGRASNYLERYLLLIVFGAYTVEYNSAKDSGQPSKSFSEWMKERPEVSSLFYDIRNRPEETLKLSHASQQPKPLLLKQSTNSINSLSVGRRGDILNHSMILKSDLYKLELGSDEDGKIDTPRDQGKDHFNLRKISGQNSWGVASCTYKGIKQILGMIVSERLKNDRGTGEKSTKIHWMNLREEPVVYVDNKPYVLRDSAHPFHNLKAYRNIEPSRVETLEDRFKEEVMNEVAFFEGKLYVHDEIGEHKAVGTWLNVKKSNERYDVYTPHEEISNANSAFNDQQKSIQGGIEVNLVYHRLPLAVGKCPTPKDFERLIEALVPLDVNDDVLFSCQMGRARSTVGTTIHSLINLWKNGGKNFPIPPGGIKRRKYEYGSILHIIRVIPEGQKRRTEVDAVIDACGETYNLRGKIDEMREKYERSRTPEEVTYFRKVLLHFVSRYVYIIIINSYLSQQWMEERTEIELFMEEFHSDAEKSIRILKDVDAFDPSVHIVTDNWATPSKEFVSKVVSSRRGDVLDPSTIMKSDHFPGCQKMSILPHLPGAPNFRSVPGMNVYGVAIPTYQGMKNVLDHLNPGAGGNMKKAVWISLREEPVIYINDRPFVLRTLDNLFANLEYTGINTKGVEEMESRLKEDVIRDAKKYGGRFLIHDEGTDGTTIATFEQLTSVLTPREVYGELQKHGYHVDYHRVAVTDEQAPEEKDFDDIVKRVHDGIGGDKDTHIILNCQMGRGRTTTGMVIATLLMSREENIQVEEKEGTSYAGYEGGEYKIILRLIRVLPKGNERKNLMDRCIDKNAQFQNLRSDILQWKTKSEDEKSSENARRSALTRGIGYLKRYFYLIAFSAFVMEGREAGLESKDRLFTQWMSQHQELYSLLDSIDLILTLTNAYAYSPLQLFRLLVVR</sequence>
<dbReference type="EMBL" id="MDYQ01000078">
    <property type="protein sequence ID" value="PRP83694.1"/>
    <property type="molecule type" value="Genomic_DNA"/>
</dbReference>
<dbReference type="PANTHER" id="PTHR23339">
    <property type="entry name" value="TYROSINE SPECIFIC PROTEIN PHOSPHATASE AND DUAL SPECIFICITY PROTEIN PHOSPHATASE"/>
    <property type="match status" value="1"/>
</dbReference>
<evidence type="ECO:0000313" key="2">
    <source>
        <dbReference type="Proteomes" id="UP000241769"/>
    </source>
</evidence>
<proteinExistence type="predicted"/>
<dbReference type="OrthoDB" id="66369at2759"/>
<keyword evidence="2" id="KW-1185">Reference proteome</keyword>
<dbReference type="InParanoid" id="A0A2P6NIB9"/>
<evidence type="ECO:0008006" key="3">
    <source>
        <dbReference type="Google" id="ProtNLM"/>
    </source>
</evidence>
<dbReference type="Proteomes" id="UP000241769">
    <property type="component" value="Unassembled WGS sequence"/>
</dbReference>
<dbReference type="SMART" id="SM01301">
    <property type="entry name" value="PTPlike_phytase"/>
    <property type="match status" value="3"/>
</dbReference>
<dbReference type="Pfam" id="PF14566">
    <property type="entry name" value="PTPlike_phytase"/>
    <property type="match status" value="3"/>
</dbReference>
<protein>
    <recommendedName>
        <fullName evidence="3">Paladin-like</fullName>
    </recommendedName>
</protein>
<name>A0A2P6NIB9_9EUKA</name>
<dbReference type="SUPFAM" id="SSF52799">
    <property type="entry name" value="(Phosphotyrosine protein) phosphatases II"/>
    <property type="match status" value="3"/>
</dbReference>